<evidence type="ECO:0000313" key="1">
    <source>
        <dbReference type="EMBL" id="MDT1063502.1"/>
    </source>
</evidence>
<organism evidence="1 2">
    <name type="scientific">Paracoccus broussonetiae</name>
    <dbReference type="NCBI Taxonomy" id="3075834"/>
    <lineage>
        <taxon>Bacteria</taxon>
        <taxon>Pseudomonadati</taxon>
        <taxon>Pseudomonadota</taxon>
        <taxon>Alphaproteobacteria</taxon>
        <taxon>Rhodobacterales</taxon>
        <taxon>Paracoccaceae</taxon>
        <taxon>Paracoccus</taxon>
    </lineage>
</organism>
<sequence>MTQMIARFKVADFAKFRTEFDADNPRRSHNSLNLLQLWRESDTDAWALFEVTDAARANTYISVMKAIFGPKAGVQSSEFHFVETA</sequence>
<protein>
    <submittedName>
        <fullName evidence="1">Uncharacterized protein</fullName>
    </submittedName>
</protein>
<proteinExistence type="predicted"/>
<gene>
    <name evidence="1" type="ORF">RM190_16630</name>
</gene>
<reference evidence="2" key="1">
    <citation type="submission" date="2023-07" db="EMBL/GenBank/DDBJ databases">
        <title>Characterization of two Paracoccaceae strains isolated from Phycosphere and proposal of Xinfangfangia lacusdiani sp. nov.</title>
        <authorList>
            <person name="Deng Y."/>
            <person name="Zhang Y.Q."/>
        </authorList>
    </citation>
    <scope>NUCLEOTIDE SEQUENCE [LARGE SCALE GENOMIC DNA]</scope>
    <source>
        <strain evidence="2">CPCC 101403</strain>
    </source>
</reference>
<dbReference type="RefSeq" id="WP_311760591.1">
    <property type="nucleotide sequence ID" value="NZ_JAVRQI010000013.1"/>
</dbReference>
<keyword evidence="2" id="KW-1185">Reference proteome</keyword>
<dbReference type="Proteomes" id="UP001251085">
    <property type="component" value="Unassembled WGS sequence"/>
</dbReference>
<name>A0ABU3EI85_9RHOB</name>
<accession>A0ABU3EI85</accession>
<dbReference type="EMBL" id="JAVRQI010000013">
    <property type="protein sequence ID" value="MDT1063502.1"/>
    <property type="molecule type" value="Genomic_DNA"/>
</dbReference>
<comment type="caution">
    <text evidence="1">The sequence shown here is derived from an EMBL/GenBank/DDBJ whole genome shotgun (WGS) entry which is preliminary data.</text>
</comment>
<evidence type="ECO:0000313" key="2">
    <source>
        <dbReference type="Proteomes" id="UP001251085"/>
    </source>
</evidence>